<dbReference type="PROSITE" id="PS51782">
    <property type="entry name" value="LYSM"/>
    <property type="match status" value="1"/>
</dbReference>
<keyword evidence="3" id="KW-0479">Metal-binding</keyword>
<dbReference type="PANTHER" id="PTHR22726:SF1">
    <property type="entry name" value="METALLOENDOPEPTIDASE OMA1, MITOCHONDRIAL"/>
    <property type="match status" value="1"/>
</dbReference>
<dbReference type="InterPro" id="IPR001915">
    <property type="entry name" value="Peptidase_M48"/>
</dbReference>
<dbReference type="GO" id="GO:0016020">
    <property type="term" value="C:membrane"/>
    <property type="evidence" value="ECO:0007669"/>
    <property type="project" value="TreeGrafter"/>
</dbReference>
<evidence type="ECO:0000256" key="7">
    <source>
        <dbReference type="SAM" id="MobiDB-lite"/>
    </source>
</evidence>
<gene>
    <name evidence="9" type="ORF">MNBD_NITROSPINAE02-39</name>
</gene>
<evidence type="ECO:0000256" key="6">
    <source>
        <dbReference type="ARBA" id="ARBA00023049"/>
    </source>
</evidence>
<evidence type="ECO:0000256" key="3">
    <source>
        <dbReference type="ARBA" id="ARBA00022723"/>
    </source>
</evidence>
<organism evidence="9">
    <name type="scientific">hydrothermal vent metagenome</name>
    <dbReference type="NCBI Taxonomy" id="652676"/>
    <lineage>
        <taxon>unclassified sequences</taxon>
        <taxon>metagenomes</taxon>
        <taxon>ecological metagenomes</taxon>
    </lineage>
</organism>
<protein>
    <submittedName>
        <fullName evidence="9">Zn-dependent protease</fullName>
    </submittedName>
</protein>
<evidence type="ECO:0000256" key="2">
    <source>
        <dbReference type="ARBA" id="ARBA00022670"/>
    </source>
</evidence>
<evidence type="ECO:0000256" key="1">
    <source>
        <dbReference type="ARBA" id="ARBA00001947"/>
    </source>
</evidence>
<comment type="cofactor">
    <cofactor evidence="1">
        <name>Zn(2+)</name>
        <dbReference type="ChEBI" id="CHEBI:29105"/>
    </cofactor>
</comment>
<evidence type="ECO:0000313" key="9">
    <source>
        <dbReference type="EMBL" id="VAX16402.1"/>
    </source>
</evidence>
<proteinExistence type="predicted"/>
<dbReference type="InterPro" id="IPR051156">
    <property type="entry name" value="Mito/Outer_Membr_Metalloprot"/>
</dbReference>
<sequence>MPISVSSRLLALSLVACMAMNASVALAGASSLRVSEEELGRETDKQIVAQFGLYEDKKIQEYVRSVANKVLATIREPEFEYHFKVLNHEMVNAFALPGGYIYVTRGLLAMLDSEAALAGVIGHEIGHVIGHHATKQSKKSIGSLLLALGGLVASEDIRNNAAAWLTVTTTLSQQILLGYGRDMEMESDQVGMIASYEAGYSPEGIVAFLRSLRTNERLSGRGYHGFVATHPDTIIRIIEAQGKSEILEARGGKVKFYRDKYLDSINGIRYGKPKWRRKTLPPYVINIHTVKEGETFRSIAKNISGDEGMALEIAVLNSMDHNTPLIPGYRIKTLVPIKSTTAPLLKPGRSHAAEHHEQAKDKKENKKKGKK</sequence>
<keyword evidence="6" id="KW-0482">Metalloprotease</keyword>
<evidence type="ECO:0000256" key="5">
    <source>
        <dbReference type="ARBA" id="ARBA00022833"/>
    </source>
</evidence>
<name>A0A3B1BJV6_9ZZZZ</name>
<feature type="domain" description="LysM" evidence="8">
    <location>
        <begin position="286"/>
        <end position="333"/>
    </location>
</feature>
<keyword evidence="4" id="KW-0378">Hydrolase</keyword>
<dbReference type="GO" id="GO:0046872">
    <property type="term" value="F:metal ion binding"/>
    <property type="evidence" value="ECO:0007669"/>
    <property type="project" value="UniProtKB-KW"/>
</dbReference>
<dbReference type="AlphaFoldDB" id="A0A3B1BJV6"/>
<dbReference type="Gene3D" id="3.30.2010.10">
    <property type="entry name" value="Metalloproteases ('zincins'), catalytic domain"/>
    <property type="match status" value="1"/>
</dbReference>
<dbReference type="InterPro" id="IPR018392">
    <property type="entry name" value="LysM"/>
</dbReference>
<feature type="compositionally biased region" description="Basic and acidic residues" evidence="7">
    <location>
        <begin position="351"/>
        <end position="364"/>
    </location>
</feature>
<dbReference type="GO" id="GO:0004222">
    <property type="term" value="F:metalloendopeptidase activity"/>
    <property type="evidence" value="ECO:0007669"/>
    <property type="project" value="InterPro"/>
</dbReference>
<feature type="region of interest" description="Disordered" evidence="7">
    <location>
        <begin position="342"/>
        <end position="371"/>
    </location>
</feature>
<evidence type="ECO:0000256" key="4">
    <source>
        <dbReference type="ARBA" id="ARBA00022801"/>
    </source>
</evidence>
<evidence type="ECO:0000259" key="8">
    <source>
        <dbReference type="PROSITE" id="PS51782"/>
    </source>
</evidence>
<reference evidence="9" key="1">
    <citation type="submission" date="2018-06" db="EMBL/GenBank/DDBJ databases">
        <authorList>
            <person name="Zhirakovskaya E."/>
        </authorList>
    </citation>
    <scope>NUCLEOTIDE SEQUENCE</scope>
</reference>
<dbReference type="PANTHER" id="PTHR22726">
    <property type="entry name" value="METALLOENDOPEPTIDASE OMA1"/>
    <property type="match status" value="1"/>
</dbReference>
<dbReference type="EMBL" id="UOGE01000009">
    <property type="protein sequence ID" value="VAX16402.1"/>
    <property type="molecule type" value="Genomic_DNA"/>
</dbReference>
<keyword evidence="5" id="KW-0862">Zinc</keyword>
<accession>A0A3B1BJV6</accession>
<dbReference type="Pfam" id="PF01435">
    <property type="entry name" value="Peptidase_M48"/>
    <property type="match status" value="1"/>
</dbReference>
<dbReference type="GO" id="GO:0051603">
    <property type="term" value="P:proteolysis involved in protein catabolic process"/>
    <property type="evidence" value="ECO:0007669"/>
    <property type="project" value="TreeGrafter"/>
</dbReference>
<keyword evidence="2 9" id="KW-0645">Protease</keyword>